<dbReference type="OrthoDB" id="2736320at2"/>
<keyword evidence="3" id="KW-1185">Reference proteome</keyword>
<dbReference type="AlphaFoldDB" id="A0A0M2SY49"/>
<protein>
    <submittedName>
        <fullName evidence="2">Uncharacterized protein</fullName>
    </submittedName>
</protein>
<feature type="compositionally biased region" description="Basic and acidic residues" evidence="1">
    <location>
        <begin position="1"/>
        <end position="11"/>
    </location>
</feature>
<comment type="caution">
    <text evidence="2">The sequence shown here is derived from an EMBL/GenBank/DDBJ whole genome shotgun (WGS) entry which is preliminary data.</text>
</comment>
<dbReference type="EMBL" id="LAYY01000007">
    <property type="protein sequence ID" value="KKK38631.1"/>
    <property type="molecule type" value="Genomic_DNA"/>
</dbReference>
<name>A0A0M2SY49_9BACI</name>
<organism evidence="2 3">
    <name type="scientific">Mesobacillus campisalis</name>
    <dbReference type="NCBI Taxonomy" id="1408103"/>
    <lineage>
        <taxon>Bacteria</taxon>
        <taxon>Bacillati</taxon>
        <taxon>Bacillota</taxon>
        <taxon>Bacilli</taxon>
        <taxon>Bacillales</taxon>
        <taxon>Bacillaceae</taxon>
        <taxon>Mesobacillus</taxon>
    </lineage>
</organism>
<evidence type="ECO:0000313" key="2">
    <source>
        <dbReference type="EMBL" id="KKK38631.1"/>
    </source>
</evidence>
<dbReference type="Proteomes" id="UP000034166">
    <property type="component" value="Unassembled WGS sequence"/>
</dbReference>
<feature type="compositionally biased region" description="Basic and acidic residues" evidence="1">
    <location>
        <begin position="18"/>
        <end position="27"/>
    </location>
</feature>
<reference evidence="2 3" key="1">
    <citation type="submission" date="2015-04" db="EMBL/GenBank/DDBJ databases">
        <title>Taxonomic description and genome sequence of Bacillus campisalis sp. nov., a novel member of the genus Bacillus isolated from solar saltern.</title>
        <authorList>
            <person name="Mathan Kumar R."/>
            <person name="Kaur G."/>
            <person name="Kumar A."/>
            <person name="Singh N.K."/>
            <person name="Kaur N."/>
            <person name="Kumar N."/>
            <person name="Mayilraj S."/>
        </authorList>
    </citation>
    <scope>NUCLEOTIDE SEQUENCE [LARGE SCALE GENOMIC DNA]</scope>
    <source>
        <strain evidence="2 3">SA2-6</strain>
    </source>
</reference>
<sequence length="105" mass="12429">MPRKAAAKEEESQGGEQSPEKENKKDEIQQLQDMLAAVLNYLSDDEVEEIDMEYLLDHTEGLREFWNQHLEKNRKKVEEEIKKSLGDLSIEELEKIREQIKEKKE</sequence>
<evidence type="ECO:0000256" key="1">
    <source>
        <dbReference type="SAM" id="MobiDB-lite"/>
    </source>
</evidence>
<gene>
    <name evidence="2" type="ORF">WQ57_08560</name>
</gene>
<evidence type="ECO:0000313" key="3">
    <source>
        <dbReference type="Proteomes" id="UP000034166"/>
    </source>
</evidence>
<dbReference type="RefSeq" id="WP_046523323.1">
    <property type="nucleotide sequence ID" value="NZ_LAYY01000007.1"/>
</dbReference>
<proteinExistence type="predicted"/>
<accession>A0A0M2SY49</accession>
<feature type="region of interest" description="Disordered" evidence="1">
    <location>
        <begin position="1"/>
        <end position="27"/>
    </location>
</feature>
<dbReference type="PATRIC" id="fig|1408103.3.peg.1930"/>